<evidence type="ECO:0000259" key="1">
    <source>
        <dbReference type="Pfam" id="PF05899"/>
    </source>
</evidence>
<dbReference type="eggNOG" id="COG3450">
    <property type="taxonomic scope" value="Bacteria"/>
</dbReference>
<comment type="caution">
    <text evidence="2">The sequence shown here is derived from an EMBL/GenBank/DDBJ whole genome shotgun (WGS) entry which is preliminary data.</text>
</comment>
<feature type="domain" description="(S)-ureidoglycine aminohydrolase cupin" evidence="1">
    <location>
        <begin position="47"/>
        <end position="118"/>
    </location>
</feature>
<dbReference type="STRING" id="1458275.AZ34_06880"/>
<dbReference type="EMBL" id="JEMG01000001">
    <property type="protein sequence ID" value="EYC50818.1"/>
    <property type="molecule type" value="Genomic_DNA"/>
</dbReference>
<gene>
    <name evidence="2" type="ORF">AZ34_06880</name>
</gene>
<protein>
    <submittedName>
        <fullName evidence="2">Transcriptional regulator</fullName>
    </submittedName>
</protein>
<dbReference type="InterPro" id="IPR008579">
    <property type="entry name" value="UGlyAH_Cupin_dom"/>
</dbReference>
<dbReference type="InterPro" id="IPR014710">
    <property type="entry name" value="RmlC-like_jellyroll"/>
</dbReference>
<organism evidence="2 3">
    <name type="scientific">Hylemonella gracilis str. Niagara R</name>
    <dbReference type="NCBI Taxonomy" id="1458275"/>
    <lineage>
        <taxon>Bacteria</taxon>
        <taxon>Pseudomonadati</taxon>
        <taxon>Pseudomonadota</taxon>
        <taxon>Betaproteobacteria</taxon>
        <taxon>Burkholderiales</taxon>
        <taxon>Comamonadaceae</taxon>
        <taxon>Hylemonella</taxon>
    </lineage>
</organism>
<reference evidence="2 3" key="1">
    <citation type="submission" date="2014-02" db="EMBL/GenBank/DDBJ databases">
        <title>Draft Genome of Hylemonella gracilis isolated from the Niagara River.</title>
        <authorList>
            <person name="Pawlowski D.R."/>
            <person name="Koudelka G.B."/>
        </authorList>
    </citation>
    <scope>NUCLEOTIDE SEQUENCE [LARGE SCALE GENOMIC DNA]</scope>
    <source>
        <strain evidence="2 3">Niagara R</strain>
    </source>
</reference>
<evidence type="ECO:0000313" key="3">
    <source>
        <dbReference type="Proteomes" id="UP000023268"/>
    </source>
</evidence>
<proteinExistence type="predicted"/>
<dbReference type="SUPFAM" id="SSF51182">
    <property type="entry name" value="RmlC-like cupins"/>
    <property type="match status" value="1"/>
</dbReference>
<dbReference type="Pfam" id="PF05899">
    <property type="entry name" value="Cupin_3"/>
    <property type="match status" value="1"/>
</dbReference>
<dbReference type="Gene3D" id="2.60.120.10">
    <property type="entry name" value="Jelly Rolls"/>
    <property type="match status" value="1"/>
</dbReference>
<dbReference type="CDD" id="cd02227">
    <property type="entry name" value="cupin_TM1112-like"/>
    <property type="match status" value="1"/>
</dbReference>
<dbReference type="PANTHER" id="PTHR40943:SF2">
    <property type="entry name" value="(S)-UREIDOGLYCINE AMINOHYDROLASE CUPIN DOMAIN-CONTAINING PROTEIN"/>
    <property type="match status" value="1"/>
</dbReference>
<accession>A0A016XHW9</accession>
<dbReference type="RefSeq" id="WP_035606256.1">
    <property type="nucleotide sequence ID" value="NZ_JEMG01000001.1"/>
</dbReference>
<dbReference type="AlphaFoldDB" id="A0A016XHW9"/>
<dbReference type="Proteomes" id="UP000023268">
    <property type="component" value="Unassembled WGS sequence"/>
</dbReference>
<evidence type="ECO:0000313" key="2">
    <source>
        <dbReference type="EMBL" id="EYC50818.1"/>
    </source>
</evidence>
<dbReference type="OrthoDB" id="9799053at2"/>
<dbReference type="InterPro" id="IPR011051">
    <property type="entry name" value="RmlC_Cupin_sf"/>
</dbReference>
<dbReference type="PANTHER" id="PTHR40943">
    <property type="entry name" value="CYTOPLASMIC PROTEIN-RELATED"/>
    <property type="match status" value="1"/>
</dbReference>
<sequence length="125" mass="14106">MNSPTVHLLLSAAEVEGAGTPEVYFLAPEKLITGNPKQTLWMQYTDPTQQYVVGLWRSEPGKWRIHYTEEEYCRMLDGVSVITDEAGHAVTLRVGDEFVIPRGFVGTWEVVEATTKRFVIYEKAG</sequence>
<name>A0A016XHW9_9BURK</name>